<dbReference type="GO" id="GO:0005615">
    <property type="term" value="C:extracellular space"/>
    <property type="evidence" value="ECO:0007669"/>
    <property type="project" value="TreeGrafter"/>
</dbReference>
<reference evidence="4" key="2">
    <citation type="submission" date="2014-06" db="EMBL/GenBank/DDBJ databases">
        <authorList>
            <person name="Hu T."/>
            <person name="Eisen M.B."/>
            <person name="Thornton K.R."/>
            <person name="Andolfatto P."/>
        </authorList>
    </citation>
    <scope>NUCLEOTIDE SEQUENCE</scope>
    <source>
        <strain evidence="4">W501</strain>
    </source>
</reference>
<dbReference type="PANTHER" id="PTHR19143:SF458">
    <property type="entry name" value="FIBRINOGEN C-TERMINAL DOMAIN-CONTAINING PROTEIN-RELATED"/>
    <property type="match status" value="1"/>
</dbReference>
<keyword evidence="2" id="KW-1133">Transmembrane helix</keyword>
<proteinExistence type="predicted"/>
<reference evidence="4" key="1">
    <citation type="journal article" date="2013" name="Genome Res.">
        <title>A second-generation assembly of the Drosophila simulans genome provides new insights into patterns of lineage-specific divergence.</title>
        <authorList>
            <person name="Hu T.T."/>
            <person name="Eisen M.B."/>
            <person name="Thornton K.R."/>
            <person name="Andolfatto P."/>
        </authorList>
    </citation>
    <scope>NUCLEOTIDE SEQUENCE [LARGE SCALE GENOMIC DNA]</scope>
    <source>
        <strain evidence="4">W501</strain>
    </source>
</reference>
<dbReference type="OrthoDB" id="6145874at2759"/>
<dbReference type="CDD" id="cd00087">
    <property type="entry name" value="FReD"/>
    <property type="match status" value="1"/>
</dbReference>
<protein>
    <recommendedName>
        <fullName evidence="3">Fibrinogen C-terminal domain-containing protein</fullName>
    </recommendedName>
</protein>
<keyword evidence="2" id="KW-0472">Membrane</keyword>
<keyword evidence="2" id="KW-0812">Transmembrane</keyword>
<name>A0A0J9U877_DROSI</name>
<keyword evidence="1" id="KW-1015">Disulfide bond</keyword>
<dbReference type="Pfam" id="PF00147">
    <property type="entry name" value="Fibrinogen_C"/>
    <property type="match status" value="1"/>
</dbReference>
<gene>
    <name evidence="4" type="primary">Dsim\GD11644</name>
    <name evidence="4" type="ORF">Dsimw501_GD11644</name>
</gene>
<dbReference type="InterPro" id="IPR014716">
    <property type="entry name" value="Fibrinogen_a/b/g_C_1"/>
</dbReference>
<feature type="domain" description="Fibrinogen C-terminal" evidence="3">
    <location>
        <begin position="79"/>
        <end position="298"/>
    </location>
</feature>
<dbReference type="Bgee" id="FBgn0183384">
    <property type="expression patterns" value="Expressed in embryo and 1 other cell type or tissue"/>
</dbReference>
<dbReference type="InterPro" id="IPR036056">
    <property type="entry name" value="Fibrinogen-like_C"/>
</dbReference>
<dbReference type="InterPro" id="IPR020837">
    <property type="entry name" value="Fibrinogen_CS"/>
</dbReference>
<dbReference type="Proteomes" id="UP000035880">
    <property type="component" value="Chromosome 2R"/>
</dbReference>
<dbReference type="InterPro" id="IPR050373">
    <property type="entry name" value="Fibrinogen_C-term_domain"/>
</dbReference>
<dbReference type="KEGG" id="dsi:Dsimw501_GD11644"/>
<dbReference type="EMBL" id="CM002911">
    <property type="protein sequence ID" value="KMY95720.1"/>
    <property type="molecule type" value="Genomic_DNA"/>
</dbReference>
<evidence type="ECO:0000256" key="2">
    <source>
        <dbReference type="SAM" id="Phobius"/>
    </source>
</evidence>
<evidence type="ECO:0000313" key="4">
    <source>
        <dbReference type="EMBL" id="KMY95720.1"/>
    </source>
</evidence>
<dbReference type="PROSITE" id="PS51406">
    <property type="entry name" value="FIBRINOGEN_C_2"/>
    <property type="match status" value="1"/>
</dbReference>
<dbReference type="Gene3D" id="3.90.215.10">
    <property type="entry name" value="Gamma Fibrinogen, chain A, domain 1"/>
    <property type="match status" value="1"/>
</dbReference>
<dbReference type="AlphaFoldDB" id="A0A0J9U877"/>
<feature type="transmembrane region" description="Helical" evidence="2">
    <location>
        <begin position="20"/>
        <end position="37"/>
    </location>
</feature>
<organism evidence="4">
    <name type="scientific">Drosophila simulans</name>
    <name type="common">Fruit fly</name>
    <dbReference type="NCBI Taxonomy" id="7240"/>
    <lineage>
        <taxon>Eukaryota</taxon>
        <taxon>Metazoa</taxon>
        <taxon>Ecdysozoa</taxon>
        <taxon>Arthropoda</taxon>
        <taxon>Hexapoda</taxon>
        <taxon>Insecta</taxon>
        <taxon>Pterygota</taxon>
        <taxon>Neoptera</taxon>
        <taxon>Endopterygota</taxon>
        <taxon>Diptera</taxon>
        <taxon>Brachycera</taxon>
        <taxon>Muscomorpha</taxon>
        <taxon>Ephydroidea</taxon>
        <taxon>Drosophilidae</taxon>
        <taxon>Drosophila</taxon>
        <taxon>Sophophora</taxon>
    </lineage>
</organism>
<dbReference type="PANTHER" id="PTHR19143">
    <property type="entry name" value="FIBRINOGEN/TENASCIN/ANGIOPOEITIN"/>
    <property type="match status" value="1"/>
</dbReference>
<accession>A0A0J9U877</accession>
<evidence type="ECO:0000256" key="1">
    <source>
        <dbReference type="ARBA" id="ARBA00023157"/>
    </source>
</evidence>
<sequence>MFRKEPISLYSHRLADKIMFSGVPVFSVCIALNVMILCHAETLNLFGNLEAIYEQAESALSTLQESLLQLETNGTLSTSPDVIYPTSCLTSGNLEKGLHTLKVPGLSPFQVYCENQLAGPGWIVIQKRFSGNLSFFRNWKEYKSGFGNLMDEYFLGLEKIRALTALEPHELYVHLEDFDDTIKHAKFDEFAIGNEDDDYAMNTLGKYSGTAGDSLRSHRKMKFSTYDRDNDREFNKNCAFYYLGGWWYNACLDSNLNGQYMPGGKYEESLFARGMCWRSWRGHNYGYRVTQMMIRPKCRTIPVTHR</sequence>
<reference evidence="4" key="3">
    <citation type="submission" date="2015-04" db="EMBL/GenBank/DDBJ databases">
        <authorList>
            <consortium name="FlyBase"/>
        </authorList>
    </citation>
    <scope>NUCLEOTIDE SEQUENCE</scope>
    <source>
        <strain evidence="4">W501</strain>
    </source>
</reference>
<dbReference type="PROSITE" id="PS00514">
    <property type="entry name" value="FIBRINOGEN_C_1"/>
    <property type="match status" value="1"/>
</dbReference>
<dbReference type="SMART" id="SM00186">
    <property type="entry name" value="FBG"/>
    <property type="match status" value="1"/>
</dbReference>
<dbReference type="InterPro" id="IPR002181">
    <property type="entry name" value="Fibrinogen_a/b/g_C_dom"/>
</dbReference>
<dbReference type="SUPFAM" id="SSF56496">
    <property type="entry name" value="Fibrinogen C-terminal domain-like"/>
    <property type="match status" value="1"/>
</dbReference>
<evidence type="ECO:0000259" key="3">
    <source>
        <dbReference type="PROSITE" id="PS51406"/>
    </source>
</evidence>